<feature type="compositionally biased region" description="Basic residues" evidence="1">
    <location>
        <begin position="48"/>
        <end position="60"/>
    </location>
</feature>
<keyword evidence="3" id="KW-1185">Reference proteome</keyword>
<feature type="compositionally biased region" description="Basic and acidic residues" evidence="1">
    <location>
        <begin position="787"/>
        <end position="830"/>
    </location>
</feature>
<dbReference type="KEGG" id="lgi:LOTGIDRAFT_238557"/>
<feature type="compositionally biased region" description="Basic residues" evidence="1">
    <location>
        <begin position="216"/>
        <end position="226"/>
    </location>
</feature>
<organism evidence="2 3">
    <name type="scientific">Lottia gigantea</name>
    <name type="common">Giant owl limpet</name>
    <dbReference type="NCBI Taxonomy" id="225164"/>
    <lineage>
        <taxon>Eukaryota</taxon>
        <taxon>Metazoa</taxon>
        <taxon>Spiralia</taxon>
        <taxon>Lophotrochozoa</taxon>
        <taxon>Mollusca</taxon>
        <taxon>Gastropoda</taxon>
        <taxon>Patellogastropoda</taxon>
        <taxon>Lottioidea</taxon>
        <taxon>Lottiidae</taxon>
        <taxon>Lottia</taxon>
    </lineage>
</organism>
<dbReference type="GeneID" id="20250787"/>
<gene>
    <name evidence="2" type="ORF">LOTGIDRAFT_238557</name>
</gene>
<dbReference type="Proteomes" id="UP000030746">
    <property type="component" value="Unassembled WGS sequence"/>
</dbReference>
<feature type="region of interest" description="Disordered" evidence="1">
    <location>
        <begin position="202"/>
        <end position="229"/>
    </location>
</feature>
<evidence type="ECO:0000313" key="2">
    <source>
        <dbReference type="EMBL" id="ESP00384.1"/>
    </source>
</evidence>
<accession>V4A8X1</accession>
<dbReference type="Gene3D" id="2.60.40.10">
    <property type="entry name" value="Immunoglobulins"/>
    <property type="match status" value="1"/>
</dbReference>
<evidence type="ECO:0008006" key="4">
    <source>
        <dbReference type="Google" id="ProtNLM"/>
    </source>
</evidence>
<reference evidence="2 3" key="1">
    <citation type="journal article" date="2013" name="Nature">
        <title>Insights into bilaterian evolution from three spiralian genomes.</title>
        <authorList>
            <person name="Simakov O."/>
            <person name="Marletaz F."/>
            <person name="Cho S.J."/>
            <person name="Edsinger-Gonzales E."/>
            <person name="Havlak P."/>
            <person name="Hellsten U."/>
            <person name="Kuo D.H."/>
            <person name="Larsson T."/>
            <person name="Lv J."/>
            <person name="Arendt D."/>
            <person name="Savage R."/>
            <person name="Osoegawa K."/>
            <person name="de Jong P."/>
            <person name="Grimwood J."/>
            <person name="Chapman J.A."/>
            <person name="Shapiro H."/>
            <person name="Aerts A."/>
            <person name="Otillar R.P."/>
            <person name="Terry A.Y."/>
            <person name="Boore J.L."/>
            <person name="Grigoriev I.V."/>
            <person name="Lindberg D.R."/>
            <person name="Seaver E.C."/>
            <person name="Weisblat D.A."/>
            <person name="Putnam N.H."/>
            <person name="Rokhsar D.S."/>
        </authorList>
    </citation>
    <scope>NUCLEOTIDE SEQUENCE [LARGE SCALE GENOMIC DNA]</scope>
</reference>
<feature type="compositionally biased region" description="Basic and acidic residues" evidence="1">
    <location>
        <begin position="743"/>
        <end position="753"/>
    </location>
</feature>
<dbReference type="PANTHER" id="PTHR48421">
    <property type="entry name" value="MYCBP-ASSOCIATED PROTEIN"/>
    <property type="match status" value="1"/>
</dbReference>
<feature type="region of interest" description="Disordered" evidence="1">
    <location>
        <begin position="127"/>
        <end position="148"/>
    </location>
</feature>
<dbReference type="InterPro" id="IPR032707">
    <property type="entry name" value="MYCBPAP"/>
</dbReference>
<dbReference type="RefSeq" id="XP_009048905.1">
    <property type="nucleotide sequence ID" value="XM_009050657.1"/>
</dbReference>
<dbReference type="CTD" id="20250787"/>
<dbReference type="InterPro" id="IPR013783">
    <property type="entry name" value="Ig-like_fold"/>
</dbReference>
<sequence length="906" mass="103370">MSGQTKRSASVQLPVQHKSDIARFKSAPACCSRRSNSEDSKHFLTTTIRKKHWNRLKNKKRDGTPEKSTTPSQDVSDENRPPSMNVIWNEDIEKLQIKHEEIQKLHDPRPPSERKSTPVIKNVSIRKVRPPSEPGKPQPLNVTVAKPAPEDAPLKPINYTGYAGPRYNYNGDVLSHSILGGFEEFHNEAVKRGDFINVETPTLDLDQSDKPTVKYEKKRPRSQKTRRQAEENNALINWQMKMIERKKQQGYISKLLQVPPEDLVMNQGDNYRVLQEKRDVIEKTIPAIDYGKGYRVGSEFWNQQKLLGDNINGIHMSLKDTEKGIGPPVQHIGIPQSVRKEKGWTWAEDHHTEVHYPWHKTPYLSSRVKQLQPYMNELDPHQPEFAGLEIIGSNRPLQTTVDVDSDTDWTEIQAESETEDTIVDPLSEHPDVHPAPIFGPSIQFAGQPARWTGDSHSFKNEMGVEARVTFESYTNERITSYLEIINDGTTSIYYDWKKLDNDNPFELVKSSHIQRFYFNNSSGVVLPGETMKFPFVFKSPNAGVFSEQWLFETRPVVCGGAALVVTLRGVALQEDVYKKHREIIEQDLQDKQACQVVKYLLYELIDGIRTPERCRSPIDAYITEEDTFTRLNHGVCYKYEQVEELKRIYKQLFTLEERDTADWDLSLDTLKEKILELSEDDELKEPMLNQVSLAVNKMSFIPTLPVREEMEKLAYNHLSEALDNMCGYSIYLRQTIGLPDKDFNDSSDTKETEIPAPLLDQPVINKKKGKVRAGRLGSGETDLPVASDKRSKSVEKPKVEPKQDKKVTPTKEVKGTKGAKELPKPVESKGKITPAPKKTPSRIDAITPIGENSLTPTPSPTPTFDSVVDKKYKEKLYSMTYLILGDLTSKIQNICDDVRRDRVLRL</sequence>
<dbReference type="OMA" id="RESWEFR"/>
<name>V4A8X1_LOTGI</name>
<proteinExistence type="predicted"/>
<dbReference type="Pfam" id="PF14646">
    <property type="entry name" value="MYCBPAP"/>
    <property type="match status" value="1"/>
</dbReference>
<evidence type="ECO:0000256" key="1">
    <source>
        <dbReference type="SAM" id="MobiDB-lite"/>
    </source>
</evidence>
<feature type="region of interest" description="Disordered" evidence="1">
    <location>
        <begin position="1"/>
        <end position="85"/>
    </location>
</feature>
<dbReference type="PANTHER" id="PTHR48421:SF1">
    <property type="entry name" value="MYCBP-ASSOCIATED PROTEIN"/>
    <property type="match status" value="1"/>
</dbReference>
<dbReference type="OrthoDB" id="10263316at2759"/>
<protein>
    <recommendedName>
        <fullName evidence="4">MYCBP-associated protein</fullName>
    </recommendedName>
</protein>
<feature type="region of interest" description="Disordered" evidence="1">
    <location>
        <begin position="743"/>
        <end position="843"/>
    </location>
</feature>
<dbReference type="STRING" id="225164.V4A8X1"/>
<dbReference type="HOGENOM" id="CLU_014509_0_0_1"/>
<feature type="compositionally biased region" description="Polar residues" evidence="1">
    <location>
        <begin position="1"/>
        <end position="13"/>
    </location>
</feature>
<dbReference type="AlphaFoldDB" id="V4A8X1"/>
<evidence type="ECO:0000313" key="3">
    <source>
        <dbReference type="Proteomes" id="UP000030746"/>
    </source>
</evidence>
<dbReference type="EMBL" id="KB200718">
    <property type="protein sequence ID" value="ESP00384.1"/>
    <property type="molecule type" value="Genomic_DNA"/>
</dbReference>